<feature type="region of interest" description="Disordered" evidence="1">
    <location>
        <begin position="147"/>
        <end position="169"/>
    </location>
</feature>
<evidence type="ECO:0000313" key="2">
    <source>
        <dbReference type="EMBL" id="QHU22230.1"/>
    </source>
</evidence>
<reference evidence="2" key="1">
    <citation type="journal article" date="2020" name="Nature">
        <title>Giant virus diversity and host interactions through global metagenomics.</title>
        <authorList>
            <person name="Schulz F."/>
            <person name="Roux S."/>
            <person name="Paez-Espino D."/>
            <person name="Jungbluth S."/>
            <person name="Walsh D.A."/>
            <person name="Denef V.J."/>
            <person name="McMahon K.D."/>
            <person name="Konstantinidis K.T."/>
            <person name="Eloe-Fadrosh E.A."/>
            <person name="Kyrpides N.C."/>
            <person name="Woyke T."/>
        </authorList>
    </citation>
    <scope>NUCLEOTIDE SEQUENCE</scope>
    <source>
        <strain evidence="2">GVMAG-S-3300013286-35</strain>
    </source>
</reference>
<dbReference type="AlphaFoldDB" id="A0A6C0KZY8"/>
<sequence>MVYTRKHTRKAPVRRMRGGETGKTRRGKNPDGFPRGARLDKGAVPLNVAARRNAVRPAGVPSTIAESNNEHNSTGPRAVPAAAAPAAAAPAASLFGQENGRSWGDQELNANEADPSRGANARAQLSQIEAEGRARNAAYAPRPLAIENGSVGSQSREPLQQPQFNSSGRPVVNLNAARRQGQPNAVQLPAAGPLQLQSSAAENAARAAANASPLRIGNTPRNAKGNIRPGILPSGPTIQVPNAVRGVNGRPVNPLTPASSPNYNLNSSFTKIKSEHNFVKSWANSMKTKINGLLAPAASAAAGGSRRRSRKMRR</sequence>
<feature type="region of interest" description="Disordered" evidence="1">
    <location>
        <begin position="210"/>
        <end position="236"/>
    </location>
</feature>
<proteinExistence type="predicted"/>
<accession>A0A6C0KZY8</accession>
<organism evidence="2">
    <name type="scientific">viral metagenome</name>
    <dbReference type="NCBI Taxonomy" id="1070528"/>
    <lineage>
        <taxon>unclassified sequences</taxon>
        <taxon>metagenomes</taxon>
        <taxon>organismal metagenomes</taxon>
    </lineage>
</organism>
<feature type="region of interest" description="Disordered" evidence="1">
    <location>
        <begin position="1"/>
        <end position="122"/>
    </location>
</feature>
<feature type="compositionally biased region" description="Polar residues" evidence="1">
    <location>
        <begin position="150"/>
        <end position="168"/>
    </location>
</feature>
<dbReference type="EMBL" id="MN741002">
    <property type="protein sequence ID" value="QHU22230.1"/>
    <property type="molecule type" value="Genomic_DNA"/>
</dbReference>
<name>A0A6C0KZY8_9ZZZZ</name>
<evidence type="ECO:0000256" key="1">
    <source>
        <dbReference type="SAM" id="MobiDB-lite"/>
    </source>
</evidence>
<protein>
    <submittedName>
        <fullName evidence="2">Uncharacterized protein</fullName>
    </submittedName>
</protein>
<feature type="compositionally biased region" description="Polar residues" evidence="1">
    <location>
        <begin position="64"/>
        <end position="75"/>
    </location>
</feature>
<feature type="compositionally biased region" description="Basic residues" evidence="1">
    <location>
        <begin position="1"/>
        <end position="16"/>
    </location>
</feature>
<feature type="compositionally biased region" description="Low complexity" evidence="1">
    <location>
        <begin position="43"/>
        <end position="61"/>
    </location>
</feature>
<feature type="compositionally biased region" description="Low complexity" evidence="1">
    <location>
        <begin position="78"/>
        <end position="92"/>
    </location>
</feature>